<dbReference type="PROSITE" id="PS50005">
    <property type="entry name" value="TPR"/>
    <property type="match status" value="1"/>
</dbReference>
<dbReference type="GO" id="GO:0000160">
    <property type="term" value="P:phosphorelay signal transduction system"/>
    <property type="evidence" value="ECO:0007669"/>
    <property type="project" value="InterPro"/>
</dbReference>
<keyword evidence="2" id="KW-0238">DNA-binding</keyword>
<dbReference type="SUPFAM" id="SSF48452">
    <property type="entry name" value="TPR-like"/>
    <property type="match status" value="1"/>
</dbReference>
<proteinExistence type="inferred from homology"/>
<dbReference type="InterPro" id="IPR001867">
    <property type="entry name" value="OmpR/PhoB-type_DNA-bd"/>
</dbReference>
<dbReference type="SMART" id="SM00862">
    <property type="entry name" value="Trans_reg_C"/>
    <property type="match status" value="1"/>
</dbReference>
<gene>
    <name evidence="6" type="ORF">DesyoDRAFT_3500</name>
</gene>
<sequence length="1109" mass="126438">MNHIPVLKSKLIMPDLPANFLLTDRLEKLYAAMDSSRVVSVCAPAGYGKTTLAVSYFSRRAALPFRICWYRLDPEDRNLPVFIAHLAEAVFPSDAALFSESRKALKEYADVELQPQHAIAMICQEMWSHHSHSKTRTYLVLDDFQNVTQTPELCDVAAFMLDNLPPSCTMFILNRTNFKVFTEKQRLEQEILEIDAEDLAFSPSEINDYMFHMKQPVLDQKTADFIRKKTEGWIAGVIILCQAIQNKGSDIAAFEGSGLVHEETLFRYLSLEVFKSVEAATQDALARLALLQDFSELEALELFGIVDIQELMAQSMGFGIFIQRIHGDPVVYRFHSLFREFLLYILKRRCSGEQVAGLRLKTAAWYIRQEAYGRAAEHLAKCENAVLARDMVTQVGFNKFLIGETGQLKIWLDLLPEDMIRDNPVLLMYKAQLLPNNRQGEMVEPLKRLLQLSLQDNQPEMYFNVSTVLIYILTCSNDMKGLQEMTTGLSWRLENPSPELNNTLAILDMVQSMAKERFPAAAAQSESILYDLLPEDSQWLYLILSSIIYHCLGKLDQAERCMETALALHHFKKVEPARGFILLFLSIALSLKNEKDRLPSHLSEVIAIGEKYDYDYLSANGRRLAAFERYLSFDRETCIEMLDYAVFHYRRMNNKVMAAACRLLRSLWSIRPGGAGPDLGEARRDMAVIRKARPGMMVCETSLCILGAIAGRSGDFQLAERSLLSAVRSAKAKKAYQVLCGSFFHLAGLYFGNGDKEKGHGYLKQAMELAAKNRYFMFWDIHIPTLTEMTLRCLRYGYGTGFAEELLGRFYDGSTVKYLAEKIKIIDESRITAFVNDFVSQYKPDQKEGLYLVKAALFGKPEIAVNGVKIPDSEWKTKKVKGLLEYLLLHSGKTVSKETLLDIFWPESDGKSAMVSLRTALYQLRKTLAKYNVRVSGNNAFIHETLTGLQIINNDILELDIVEFLRLNRELTGPAKNNPDETCKRLELLQQMVSLYRGELLEGSDYGDLVFLERERCKVIFEDACLKLGLIYIQEGELSHAEEILRLALALEPYNETICLELLRLFMSQGMRSKAVNLYYRFKKRFEQELGIKIDERLTEVITTILPLL</sequence>
<accession>H5XWJ9</accession>
<dbReference type="STRING" id="768710.DesyoDRAFT_3500"/>
<evidence type="ECO:0000313" key="7">
    <source>
        <dbReference type="Proteomes" id="UP000005104"/>
    </source>
</evidence>
<dbReference type="SUPFAM" id="SSF52540">
    <property type="entry name" value="P-loop containing nucleoside triphosphate hydrolases"/>
    <property type="match status" value="1"/>
</dbReference>
<keyword evidence="7" id="KW-1185">Reference proteome</keyword>
<dbReference type="InterPro" id="IPR005158">
    <property type="entry name" value="BTAD"/>
</dbReference>
<dbReference type="PANTHER" id="PTHR35807">
    <property type="entry name" value="TRANSCRIPTIONAL REGULATOR REDD-RELATED"/>
    <property type="match status" value="1"/>
</dbReference>
<keyword evidence="3" id="KW-0802">TPR repeat</keyword>
<feature type="domain" description="OmpR/PhoB-type" evidence="4">
    <location>
        <begin position="872"/>
        <end position="951"/>
    </location>
</feature>
<dbReference type="Gene3D" id="1.10.10.10">
    <property type="entry name" value="Winged helix-like DNA-binding domain superfamily/Winged helix DNA-binding domain"/>
    <property type="match status" value="1"/>
</dbReference>
<evidence type="ECO:0000256" key="1">
    <source>
        <dbReference type="ARBA" id="ARBA00005820"/>
    </source>
</evidence>
<name>H5XWJ9_9FIRM</name>
<dbReference type="RefSeq" id="WP_007784931.1">
    <property type="nucleotide sequence ID" value="NZ_CM001441.1"/>
</dbReference>
<dbReference type="SMART" id="SM01043">
    <property type="entry name" value="BTAD"/>
    <property type="match status" value="1"/>
</dbReference>
<dbReference type="GO" id="GO:0006355">
    <property type="term" value="P:regulation of DNA-templated transcription"/>
    <property type="evidence" value="ECO:0007669"/>
    <property type="project" value="InterPro"/>
</dbReference>
<comment type="similarity">
    <text evidence="1">Belongs to the AfsR/DnrI/RedD regulatory family.</text>
</comment>
<dbReference type="GO" id="GO:0003677">
    <property type="term" value="F:DNA binding"/>
    <property type="evidence" value="ECO:0007669"/>
    <property type="project" value="UniProtKB-KW"/>
</dbReference>
<dbReference type="Gene3D" id="3.40.50.300">
    <property type="entry name" value="P-loop containing nucleotide triphosphate hydrolases"/>
    <property type="match status" value="1"/>
</dbReference>
<dbReference type="Pfam" id="PF25873">
    <property type="entry name" value="WHD_MalT"/>
    <property type="match status" value="1"/>
</dbReference>
<dbReference type="InterPro" id="IPR011990">
    <property type="entry name" value="TPR-like_helical_dom_sf"/>
</dbReference>
<feature type="repeat" description="TPR" evidence="3">
    <location>
        <begin position="1022"/>
        <end position="1055"/>
    </location>
</feature>
<evidence type="ECO:0000259" key="4">
    <source>
        <dbReference type="SMART" id="SM00862"/>
    </source>
</evidence>
<dbReference type="EMBL" id="CM001441">
    <property type="protein sequence ID" value="EHQ90507.1"/>
    <property type="molecule type" value="Genomic_DNA"/>
</dbReference>
<dbReference type="Pfam" id="PF00486">
    <property type="entry name" value="Trans_reg_C"/>
    <property type="match status" value="1"/>
</dbReference>
<dbReference type="AlphaFoldDB" id="H5XWJ9"/>
<dbReference type="Proteomes" id="UP000005104">
    <property type="component" value="Chromosome"/>
</dbReference>
<dbReference type="Gene3D" id="1.25.40.10">
    <property type="entry name" value="Tetratricopeptide repeat domain"/>
    <property type="match status" value="2"/>
</dbReference>
<dbReference type="InterPro" id="IPR016032">
    <property type="entry name" value="Sig_transdc_resp-reg_C-effctor"/>
</dbReference>
<dbReference type="InterPro" id="IPR051677">
    <property type="entry name" value="AfsR-DnrI-RedD_regulator"/>
</dbReference>
<dbReference type="Pfam" id="PF03704">
    <property type="entry name" value="BTAD"/>
    <property type="match status" value="1"/>
</dbReference>
<dbReference type="InterPro" id="IPR036388">
    <property type="entry name" value="WH-like_DNA-bd_sf"/>
</dbReference>
<evidence type="ECO:0000313" key="6">
    <source>
        <dbReference type="EMBL" id="EHQ90507.1"/>
    </source>
</evidence>
<dbReference type="InterPro" id="IPR027417">
    <property type="entry name" value="P-loop_NTPase"/>
</dbReference>
<evidence type="ECO:0000259" key="5">
    <source>
        <dbReference type="SMART" id="SM01043"/>
    </source>
</evidence>
<dbReference type="SMART" id="SM00028">
    <property type="entry name" value="TPR"/>
    <property type="match status" value="3"/>
</dbReference>
<protein>
    <submittedName>
        <fullName evidence="6">ATP-dependent transcriptional regulator</fullName>
    </submittedName>
</protein>
<evidence type="ECO:0000256" key="2">
    <source>
        <dbReference type="ARBA" id="ARBA00023125"/>
    </source>
</evidence>
<dbReference type="InterPro" id="IPR059106">
    <property type="entry name" value="WHD_MalT"/>
</dbReference>
<evidence type="ECO:0000256" key="3">
    <source>
        <dbReference type="PROSITE-ProRule" id="PRU00339"/>
    </source>
</evidence>
<dbReference type="PANTHER" id="PTHR35807:SF2">
    <property type="entry name" value="TRANSCRIPTIONAL ACTIVATOR DOMAIN"/>
    <property type="match status" value="1"/>
</dbReference>
<dbReference type="InterPro" id="IPR019734">
    <property type="entry name" value="TPR_rpt"/>
</dbReference>
<reference evidence="6 7" key="1">
    <citation type="submission" date="2011-11" db="EMBL/GenBank/DDBJ databases">
        <title>The Noncontiguous Finished genome of Desulfosporosinus youngiae DSM 17734.</title>
        <authorList>
            <consortium name="US DOE Joint Genome Institute (JGI-PGF)"/>
            <person name="Lucas S."/>
            <person name="Han J."/>
            <person name="Lapidus A."/>
            <person name="Cheng J.-F."/>
            <person name="Goodwin L."/>
            <person name="Pitluck S."/>
            <person name="Peters L."/>
            <person name="Ovchinnikova G."/>
            <person name="Lu M."/>
            <person name="Land M.L."/>
            <person name="Hauser L."/>
            <person name="Pester M."/>
            <person name="Spring S."/>
            <person name="Ollivier B."/>
            <person name="Rattei T."/>
            <person name="Klenk H.-P."/>
            <person name="Wagner M."/>
            <person name="Loy A."/>
            <person name="Woyke T.J."/>
        </authorList>
    </citation>
    <scope>NUCLEOTIDE SEQUENCE [LARGE SCALE GENOMIC DNA]</scope>
    <source>
        <strain evidence="6 7">DSM 17734</strain>
    </source>
</reference>
<dbReference type="SUPFAM" id="SSF46894">
    <property type="entry name" value="C-terminal effector domain of the bipartite response regulators"/>
    <property type="match status" value="1"/>
</dbReference>
<feature type="domain" description="Bacterial transcriptional activator" evidence="5">
    <location>
        <begin position="959"/>
        <end position="1106"/>
    </location>
</feature>
<dbReference type="eggNOG" id="COG3629">
    <property type="taxonomic scope" value="Bacteria"/>
</dbReference>
<organism evidence="6 7">
    <name type="scientific">Desulfosporosinus youngiae DSM 17734</name>
    <dbReference type="NCBI Taxonomy" id="768710"/>
    <lineage>
        <taxon>Bacteria</taxon>
        <taxon>Bacillati</taxon>
        <taxon>Bacillota</taxon>
        <taxon>Clostridia</taxon>
        <taxon>Eubacteriales</taxon>
        <taxon>Desulfitobacteriaceae</taxon>
        <taxon>Desulfosporosinus</taxon>
    </lineage>
</organism>
<dbReference type="HOGENOM" id="CLU_006325_0_0_9"/>
<dbReference type="eggNOG" id="COG2909">
    <property type="taxonomic scope" value="Bacteria"/>
</dbReference>